<keyword evidence="2" id="KW-1185">Reference proteome</keyword>
<evidence type="ECO:0000313" key="2">
    <source>
        <dbReference type="Proteomes" id="UP000032304"/>
    </source>
</evidence>
<reference evidence="1 2" key="1">
    <citation type="journal article" date="2012" name="Nature">
        <title>Repeated polyploidization of Gossypium genomes and the evolution of spinnable cotton fibres.</title>
        <authorList>
            <person name="Paterson A.H."/>
            <person name="Wendel J.F."/>
            <person name="Gundlach H."/>
            <person name="Guo H."/>
            <person name="Jenkins J."/>
            <person name="Jin D."/>
            <person name="Llewellyn D."/>
            <person name="Showmaker K.C."/>
            <person name="Shu S."/>
            <person name="Udall J."/>
            <person name="Yoo M.J."/>
            <person name="Byers R."/>
            <person name="Chen W."/>
            <person name="Doron-Faigenboim A."/>
            <person name="Duke M.V."/>
            <person name="Gong L."/>
            <person name="Grimwood J."/>
            <person name="Grover C."/>
            <person name="Grupp K."/>
            <person name="Hu G."/>
            <person name="Lee T.H."/>
            <person name="Li J."/>
            <person name="Lin L."/>
            <person name="Liu T."/>
            <person name="Marler B.S."/>
            <person name="Page J.T."/>
            <person name="Roberts A.W."/>
            <person name="Romanel E."/>
            <person name="Sanders W.S."/>
            <person name="Szadkowski E."/>
            <person name="Tan X."/>
            <person name="Tang H."/>
            <person name="Xu C."/>
            <person name="Wang J."/>
            <person name="Wang Z."/>
            <person name="Zhang D."/>
            <person name="Zhang L."/>
            <person name="Ashrafi H."/>
            <person name="Bedon F."/>
            <person name="Bowers J.E."/>
            <person name="Brubaker C.L."/>
            <person name="Chee P.W."/>
            <person name="Das S."/>
            <person name="Gingle A.R."/>
            <person name="Haigler C.H."/>
            <person name="Harker D."/>
            <person name="Hoffmann L.V."/>
            <person name="Hovav R."/>
            <person name="Jones D.C."/>
            <person name="Lemke C."/>
            <person name="Mansoor S."/>
            <person name="ur Rahman M."/>
            <person name="Rainville L.N."/>
            <person name="Rambani A."/>
            <person name="Reddy U.K."/>
            <person name="Rong J.K."/>
            <person name="Saranga Y."/>
            <person name="Scheffler B.E."/>
            <person name="Scheffler J.A."/>
            <person name="Stelly D.M."/>
            <person name="Triplett B.A."/>
            <person name="Van Deynze A."/>
            <person name="Vaslin M.F."/>
            <person name="Waghmare V.N."/>
            <person name="Walford S.A."/>
            <person name="Wright R.J."/>
            <person name="Zaki E.A."/>
            <person name="Zhang T."/>
            <person name="Dennis E.S."/>
            <person name="Mayer K.F."/>
            <person name="Peterson D.G."/>
            <person name="Rokhsar D.S."/>
            <person name="Wang X."/>
            <person name="Schmutz J."/>
        </authorList>
    </citation>
    <scope>NUCLEOTIDE SEQUENCE [LARGE SCALE GENOMIC DNA]</scope>
</reference>
<dbReference type="Gramene" id="KJB52745">
    <property type="protein sequence ID" value="KJB52745"/>
    <property type="gene ID" value="B456_008G275400"/>
</dbReference>
<evidence type="ECO:0000313" key="1">
    <source>
        <dbReference type="EMBL" id="KJB52745.1"/>
    </source>
</evidence>
<dbReference type="EMBL" id="CM001747">
    <property type="protein sequence ID" value="KJB52745.1"/>
    <property type="molecule type" value="Genomic_DNA"/>
</dbReference>
<gene>
    <name evidence="1" type="ORF">B456_008G275400</name>
</gene>
<dbReference type="AlphaFoldDB" id="A0A0D2UAR6"/>
<sequence>MPVHPMPLQPHPPPTLFPSFQTYSSSPLARNKYTLHFPCSIEPDHTVAGRCNCNHCRDSQLVEMHSKDFVAIDRMGNHKLAELPVVLEPSREVHGTDQAHDTVTL</sequence>
<accession>A0A0D2UAR6</accession>
<name>A0A0D2UAR6_GOSRA</name>
<organism evidence="1 2">
    <name type="scientific">Gossypium raimondii</name>
    <name type="common">Peruvian cotton</name>
    <name type="synonym">Gossypium klotzschianum subsp. raimondii</name>
    <dbReference type="NCBI Taxonomy" id="29730"/>
    <lineage>
        <taxon>Eukaryota</taxon>
        <taxon>Viridiplantae</taxon>
        <taxon>Streptophyta</taxon>
        <taxon>Embryophyta</taxon>
        <taxon>Tracheophyta</taxon>
        <taxon>Spermatophyta</taxon>
        <taxon>Magnoliopsida</taxon>
        <taxon>eudicotyledons</taxon>
        <taxon>Gunneridae</taxon>
        <taxon>Pentapetalae</taxon>
        <taxon>rosids</taxon>
        <taxon>malvids</taxon>
        <taxon>Malvales</taxon>
        <taxon>Malvaceae</taxon>
        <taxon>Malvoideae</taxon>
        <taxon>Gossypium</taxon>
    </lineage>
</organism>
<proteinExistence type="predicted"/>
<protein>
    <submittedName>
        <fullName evidence="1">Uncharacterized protein</fullName>
    </submittedName>
</protein>
<dbReference type="Proteomes" id="UP000032304">
    <property type="component" value="Chromosome 8"/>
</dbReference>